<sequence>MSLLCSVFSGAVFALDSSEARVSVGWSPNILYRGINATANVLFINDSPEEITIYYFGLHFDWMESDNFIGYDLSNEPVTIASSEGTTFTPVPIQVPLNATIGPHTYFVGIDGVKGESADFIWNSTIFTKNILNSAQEVYDNLVSQVDIEISKAVDANYQSPEAQSYLTKAETAHSNALNFADDQELDQAISLLQSASFYIGQAENLEQNYVPPKNDDDNQNNQDLLILVIALVAFMVVIVLVIYLTRKGKQTPPMEQPTET</sequence>
<gene>
    <name evidence="2" type="ORF">AC477_00750</name>
</gene>
<keyword evidence="1" id="KW-0812">Transmembrane</keyword>
<reference evidence="2 3" key="1">
    <citation type="submission" date="2015-06" db="EMBL/GenBank/DDBJ databases">
        <title>New insights into the roles of widespread benthic archaea in carbon and nitrogen cycling.</title>
        <authorList>
            <person name="Lazar C.S."/>
            <person name="Baker B.J."/>
            <person name="Seitz K.W."/>
            <person name="Hyde A.S."/>
            <person name="Dick G.J."/>
            <person name="Hinrichs K.-U."/>
            <person name="Teske A.P."/>
        </authorList>
    </citation>
    <scope>NUCLEOTIDE SEQUENCE [LARGE SCALE GENOMIC DNA]</scope>
    <source>
        <strain evidence="2">SG8-32-1</strain>
    </source>
</reference>
<keyword evidence="1" id="KW-0472">Membrane</keyword>
<name>A0A0M0BZS8_9ARCH</name>
<evidence type="ECO:0000313" key="3">
    <source>
        <dbReference type="Proteomes" id="UP000037237"/>
    </source>
</evidence>
<protein>
    <submittedName>
        <fullName evidence="2">Uncharacterized protein</fullName>
    </submittedName>
</protein>
<dbReference type="EMBL" id="LFWU01000013">
    <property type="protein sequence ID" value="KON34118.1"/>
    <property type="molecule type" value="Genomic_DNA"/>
</dbReference>
<feature type="transmembrane region" description="Helical" evidence="1">
    <location>
        <begin position="225"/>
        <end position="245"/>
    </location>
</feature>
<organism evidence="2 3">
    <name type="scientific">miscellaneous Crenarchaeota group-1 archaeon SG8-32-1</name>
    <dbReference type="NCBI Taxonomy" id="1685124"/>
    <lineage>
        <taxon>Archaea</taxon>
        <taxon>Candidatus Bathyarchaeota</taxon>
        <taxon>MCG-1</taxon>
    </lineage>
</organism>
<dbReference type="AlphaFoldDB" id="A0A0M0BZS8"/>
<comment type="caution">
    <text evidence="2">The sequence shown here is derived from an EMBL/GenBank/DDBJ whole genome shotgun (WGS) entry which is preliminary data.</text>
</comment>
<keyword evidence="1" id="KW-1133">Transmembrane helix</keyword>
<proteinExistence type="predicted"/>
<dbReference type="Proteomes" id="UP000037237">
    <property type="component" value="Unassembled WGS sequence"/>
</dbReference>
<accession>A0A0M0BZS8</accession>
<evidence type="ECO:0000313" key="2">
    <source>
        <dbReference type="EMBL" id="KON34118.1"/>
    </source>
</evidence>
<evidence type="ECO:0000256" key="1">
    <source>
        <dbReference type="SAM" id="Phobius"/>
    </source>
</evidence>